<evidence type="ECO:0000259" key="3">
    <source>
        <dbReference type="Pfam" id="PF00534"/>
    </source>
</evidence>
<keyword evidence="1" id="KW-0328">Glycosyltransferase</keyword>
<dbReference type="InterPro" id="IPR001296">
    <property type="entry name" value="Glyco_trans_1"/>
</dbReference>
<dbReference type="RefSeq" id="WP_186638865.1">
    <property type="nucleotide sequence ID" value="NZ_JACOAF010000030.1"/>
</dbReference>
<evidence type="ECO:0000259" key="4">
    <source>
        <dbReference type="Pfam" id="PF13439"/>
    </source>
</evidence>
<accession>A0ABR6VU69</accession>
<evidence type="ECO:0000313" key="5">
    <source>
        <dbReference type="EMBL" id="MBC3540753.1"/>
    </source>
</evidence>
<protein>
    <submittedName>
        <fullName evidence="5">Glycosyltransferase</fullName>
    </submittedName>
</protein>
<dbReference type="PANTHER" id="PTHR12526">
    <property type="entry name" value="GLYCOSYLTRANSFERASE"/>
    <property type="match status" value="1"/>
</dbReference>
<dbReference type="PANTHER" id="PTHR12526:SF510">
    <property type="entry name" value="D-INOSITOL 3-PHOSPHATE GLYCOSYLTRANSFERASE"/>
    <property type="match status" value="1"/>
</dbReference>
<sequence>MAHIVIIGPAYPFRGGIAASSESLARIWQQLGHQVEMYTFTTQYPSVLFPGKTQFVEEPAPQDLTISRKLSSINPLTWVSLGRKIRQLKPDLVLFRYWLPFMAPSLGTVARIIKGNKHTKVVALTDNVVPHEKRPGDKALTQYFVDACDAFVTMSATVTQELKTFNQTKPILSRPHPIYDTYGPKMARADALRELHLPEGKYILFFGFIRHYKGLDLLLEAMKDHRLQERGIKLIVAGEYYEAPDTYQRIIEEGHLQSHVILATEYIPHEKVTAYFSVADLVVQPYRHASQSGVTPIAYHFEVPVIVTSVGGLKEMIPDQKVGYVVEVNPKAIADAIERFYHEGNAEEMVLNIKEEKKQYTWEALAGAIMEAANLSP</sequence>
<dbReference type="Proteomes" id="UP000659698">
    <property type="component" value="Unassembled WGS sequence"/>
</dbReference>
<dbReference type="Pfam" id="PF13439">
    <property type="entry name" value="Glyco_transf_4"/>
    <property type="match status" value="1"/>
</dbReference>
<feature type="domain" description="Glycosyltransferase subfamily 4-like N-terminal" evidence="4">
    <location>
        <begin position="15"/>
        <end position="166"/>
    </location>
</feature>
<evidence type="ECO:0000256" key="1">
    <source>
        <dbReference type="ARBA" id="ARBA00022676"/>
    </source>
</evidence>
<name>A0ABR6VU69_9BACT</name>
<dbReference type="Pfam" id="PF00534">
    <property type="entry name" value="Glycos_transf_1"/>
    <property type="match status" value="1"/>
</dbReference>
<proteinExistence type="predicted"/>
<dbReference type="SUPFAM" id="SSF53756">
    <property type="entry name" value="UDP-Glycosyltransferase/glycogen phosphorylase"/>
    <property type="match status" value="1"/>
</dbReference>
<dbReference type="EMBL" id="JACOAF010000030">
    <property type="protein sequence ID" value="MBC3540753.1"/>
    <property type="molecule type" value="Genomic_DNA"/>
</dbReference>
<feature type="domain" description="Glycosyl transferase family 1" evidence="3">
    <location>
        <begin position="199"/>
        <end position="350"/>
    </location>
</feature>
<comment type="caution">
    <text evidence="5">The sequence shown here is derived from an EMBL/GenBank/DDBJ whole genome shotgun (WGS) entry which is preliminary data.</text>
</comment>
<gene>
    <name evidence="5" type="ORF">H7U12_13750</name>
</gene>
<evidence type="ECO:0000313" key="6">
    <source>
        <dbReference type="Proteomes" id="UP000659698"/>
    </source>
</evidence>
<organism evidence="5 6">
    <name type="scientific">Rufibacter sediminis</name>
    <dbReference type="NCBI Taxonomy" id="2762756"/>
    <lineage>
        <taxon>Bacteria</taxon>
        <taxon>Pseudomonadati</taxon>
        <taxon>Bacteroidota</taxon>
        <taxon>Cytophagia</taxon>
        <taxon>Cytophagales</taxon>
        <taxon>Hymenobacteraceae</taxon>
        <taxon>Rufibacter</taxon>
    </lineage>
</organism>
<evidence type="ECO:0000256" key="2">
    <source>
        <dbReference type="ARBA" id="ARBA00022679"/>
    </source>
</evidence>
<dbReference type="InterPro" id="IPR028098">
    <property type="entry name" value="Glyco_trans_4-like_N"/>
</dbReference>
<reference evidence="5 6" key="1">
    <citation type="journal article" date="2019" name="Int. J. Syst. Evol. Microbiol.">
        <title>Rufibacter sediminis sp. nov., isolated from freshwater lake sediment.</title>
        <authorList>
            <person name="Qu J.H."/>
            <person name="Zhang L.J."/>
            <person name="Fu Y.H."/>
            <person name="Li H.F."/>
        </authorList>
    </citation>
    <scope>NUCLEOTIDE SEQUENCE [LARGE SCALE GENOMIC DNA]</scope>
    <source>
        <strain evidence="5 6">H-1</strain>
    </source>
</reference>
<keyword evidence="6" id="KW-1185">Reference proteome</keyword>
<dbReference type="Gene3D" id="3.40.50.2000">
    <property type="entry name" value="Glycogen Phosphorylase B"/>
    <property type="match status" value="2"/>
</dbReference>
<keyword evidence="2" id="KW-0808">Transferase</keyword>